<feature type="transmembrane region" description="Helical" evidence="5">
    <location>
        <begin position="31"/>
        <end position="51"/>
    </location>
</feature>
<evidence type="ECO:0000313" key="7">
    <source>
        <dbReference type="EMBL" id="OYQ32051.1"/>
    </source>
</evidence>
<organism evidence="7 8">
    <name type="scientific">Sandarakinorhabdus cyanobacteriorum</name>
    <dbReference type="NCBI Taxonomy" id="1981098"/>
    <lineage>
        <taxon>Bacteria</taxon>
        <taxon>Pseudomonadati</taxon>
        <taxon>Pseudomonadota</taxon>
        <taxon>Alphaproteobacteria</taxon>
        <taxon>Sphingomonadales</taxon>
        <taxon>Sphingosinicellaceae</taxon>
        <taxon>Sandarakinorhabdus</taxon>
    </lineage>
</organism>
<evidence type="ECO:0000313" key="8">
    <source>
        <dbReference type="Proteomes" id="UP000216991"/>
    </source>
</evidence>
<feature type="transmembrane region" description="Helical" evidence="5">
    <location>
        <begin position="63"/>
        <end position="80"/>
    </location>
</feature>
<dbReference type="GO" id="GO:0016491">
    <property type="term" value="F:oxidoreductase activity"/>
    <property type="evidence" value="ECO:0007669"/>
    <property type="project" value="InterPro"/>
</dbReference>
<dbReference type="AlphaFoldDB" id="A0A255YS84"/>
<feature type="domain" description="Fatty acid hydroxylase" evidence="6">
    <location>
        <begin position="69"/>
        <end position="203"/>
    </location>
</feature>
<dbReference type="GO" id="GO:0008610">
    <property type="term" value="P:lipid biosynthetic process"/>
    <property type="evidence" value="ECO:0007669"/>
    <property type="project" value="InterPro"/>
</dbReference>
<reference evidence="7 8" key="1">
    <citation type="submission" date="2017-07" db="EMBL/GenBank/DDBJ databases">
        <title>Sandarakinorhabdus cyanobacteriorum sp. nov., a novel bacterium isolated from cyanobacterial aggregates in a eutrophic lake.</title>
        <authorList>
            <person name="Cai H."/>
        </authorList>
    </citation>
    <scope>NUCLEOTIDE SEQUENCE [LARGE SCALE GENOMIC DNA]</scope>
    <source>
        <strain evidence="7 8">TH057</strain>
    </source>
</reference>
<keyword evidence="3 5" id="KW-1133">Transmembrane helix</keyword>
<evidence type="ECO:0000256" key="5">
    <source>
        <dbReference type="SAM" id="Phobius"/>
    </source>
</evidence>
<name>A0A255YS84_9SPHN</name>
<dbReference type="EMBL" id="NOXT01000082">
    <property type="protein sequence ID" value="OYQ32051.1"/>
    <property type="molecule type" value="Genomic_DNA"/>
</dbReference>
<gene>
    <name evidence="7" type="ORF">CHU93_03760</name>
</gene>
<evidence type="ECO:0000256" key="4">
    <source>
        <dbReference type="ARBA" id="ARBA00023136"/>
    </source>
</evidence>
<protein>
    <recommendedName>
        <fullName evidence="6">Fatty acid hydroxylase domain-containing protein</fullName>
    </recommendedName>
</protein>
<dbReference type="OrthoDB" id="9770329at2"/>
<accession>A0A255YS84</accession>
<dbReference type="GO" id="GO:0005506">
    <property type="term" value="F:iron ion binding"/>
    <property type="evidence" value="ECO:0007669"/>
    <property type="project" value="InterPro"/>
</dbReference>
<keyword evidence="2 5" id="KW-0812">Transmembrane</keyword>
<evidence type="ECO:0000259" key="6">
    <source>
        <dbReference type="Pfam" id="PF04116"/>
    </source>
</evidence>
<evidence type="ECO:0000256" key="1">
    <source>
        <dbReference type="ARBA" id="ARBA00004370"/>
    </source>
</evidence>
<sequence>MRSPWRVRRLQTRFARAADYRRELLASARSVIIYALVSTPSLWLTANGYTAGFYQGVPSWPETLAYVGLLLVAHDSWFYWMHRTIHHRRLFRHVHALHHKSVTPTPFAAYSFNWLEAVFEALFVSLWVAFVPTPWIAMFSFLGIMMVRNVMGHCGVELMPRGFADHWFWGLFATTTHHDLHHNGSFNHNFGLYFTVWDRLMGTEHPRYREIFREVTSRPLAQRSPAQPEPA</sequence>
<proteinExistence type="predicted"/>
<dbReference type="InterPro" id="IPR006694">
    <property type="entry name" value="Fatty_acid_hydroxylase"/>
</dbReference>
<comment type="caution">
    <text evidence="7">The sequence shown here is derived from an EMBL/GenBank/DDBJ whole genome shotgun (WGS) entry which is preliminary data.</text>
</comment>
<dbReference type="Pfam" id="PF04116">
    <property type="entry name" value="FA_hydroxylase"/>
    <property type="match status" value="1"/>
</dbReference>
<dbReference type="Proteomes" id="UP000216991">
    <property type="component" value="Unassembled WGS sequence"/>
</dbReference>
<keyword evidence="8" id="KW-1185">Reference proteome</keyword>
<dbReference type="PANTHER" id="PTHR11863">
    <property type="entry name" value="STEROL DESATURASE"/>
    <property type="match status" value="1"/>
</dbReference>
<keyword evidence="4 5" id="KW-0472">Membrane</keyword>
<comment type="subcellular location">
    <subcellularLocation>
        <location evidence="1">Membrane</location>
    </subcellularLocation>
</comment>
<evidence type="ECO:0000256" key="2">
    <source>
        <dbReference type="ARBA" id="ARBA00022692"/>
    </source>
</evidence>
<evidence type="ECO:0000256" key="3">
    <source>
        <dbReference type="ARBA" id="ARBA00022989"/>
    </source>
</evidence>
<dbReference type="GO" id="GO:0016020">
    <property type="term" value="C:membrane"/>
    <property type="evidence" value="ECO:0007669"/>
    <property type="project" value="UniProtKB-SubCell"/>
</dbReference>
<dbReference type="InterPro" id="IPR050307">
    <property type="entry name" value="Sterol_Desaturase_Related"/>
</dbReference>